<dbReference type="SMART" id="SM00060">
    <property type="entry name" value="FN3"/>
    <property type="match status" value="3"/>
</dbReference>
<dbReference type="Gene3D" id="4.10.75.10">
    <property type="entry name" value="Elafin-like"/>
    <property type="match status" value="1"/>
</dbReference>
<dbReference type="PRINTS" id="PR00003">
    <property type="entry name" value="4DISULPHCORE"/>
</dbReference>
<feature type="domain" description="WAP" evidence="3">
    <location>
        <begin position="54"/>
        <end position="103"/>
    </location>
</feature>
<dbReference type="InterPro" id="IPR013783">
    <property type="entry name" value="Ig-like_fold"/>
</dbReference>
<evidence type="ECO:0000313" key="5">
    <source>
        <dbReference type="Proteomes" id="UP000824540"/>
    </source>
</evidence>
<dbReference type="GO" id="GO:0030182">
    <property type="term" value="P:neuron differentiation"/>
    <property type="evidence" value="ECO:0007669"/>
    <property type="project" value="TreeGrafter"/>
</dbReference>
<dbReference type="CDD" id="cd00063">
    <property type="entry name" value="FN3"/>
    <property type="match status" value="2"/>
</dbReference>
<dbReference type="InterPro" id="IPR036116">
    <property type="entry name" value="FN3_sf"/>
</dbReference>
<dbReference type="InterPro" id="IPR003961">
    <property type="entry name" value="FN3_dom"/>
</dbReference>
<dbReference type="Gene3D" id="2.60.40.10">
    <property type="entry name" value="Immunoglobulins"/>
    <property type="match status" value="2"/>
</dbReference>
<dbReference type="Proteomes" id="UP000824540">
    <property type="component" value="Unassembled WGS sequence"/>
</dbReference>
<dbReference type="PROSITE" id="PS51390">
    <property type="entry name" value="WAP"/>
    <property type="match status" value="1"/>
</dbReference>
<evidence type="ECO:0000313" key="4">
    <source>
        <dbReference type="EMBL" id="KAG9330269.1"/>
    </source>
</evidence>
<feature type="domain" description="Fibronectin type-III" evidence="2">
    <location>
        <begin position="113"/>
        <end position="214"/>
    </location>
</feature>
<evidence type="ECO:0000256" key="1">
    <source>
        <dbReference type="SAM" id="MobiDB-lite"/>
    </source>
</evidence>
<name>A0A8T2MPC6_9TELE</name>
<dbReference type="GO" id="GO:0005576">
    <property type="term" value="C:extracellular region"/>
    <property type="evidence" value="ECO:0007669"/>
    <property type="project" value="InterPro"/>
</dbReference>
<dbReference type="InterPro" id="IPR008197">
    <property type="entry name" value="WAP_dom"/>
</dbReference>
<dbReference type="AlphaFoldDB" id="A0A8T2MPC6"/>
<accession>A0A8T2MPC6</accession>
<dbReference type="SMART" id="SM00217">
    <property type="entry name" value="WAP"/>
    <property type="match status" value="1"/>
</dbReference>
<evidence type="ECO:0000259" key="3">
    <source>
        <dbReference type="PROSITE" id="PS51390"/>
    </source>
</evidence>
<gene>
    <name evidence="4" type="ORF">JZ751_025947</name>
</gene>
<evidence type="ECO:0000259" key="2">
    <source>
        <dbReference type="PROSITE" id="PS50853"/>
    </source>
</evidence>
<proteinExistence type="predicted"/>
<sequence length="538" mass="59377">MFGGGDDGEIADVYEKESAALPNKTQRCGFGLPSLFPKKHYECMTSCEFRRSVEVVKQGDCPTPHRASGFAAACVEGCESDGDCAGVRKCCSNGCGHTCQLPRNLYKGVPLKPRKELSFTELQSGHLEIRWSSRFNVSVEPVLYVLQQRWNYGLHPTEDGATHWQTIAQTTEERVVLSHIRASRWYQFRVASVNIHGTRGFTSPSKHFCSSKDPSAPPPPSGLRISPVTVSGEGAVSARVSWTLSEEPDIPVHHIRVSWGRMDPDSALVPAKKKRRKTTKGALNYADLDGLQANSSYTVELQAVSRWGQERLKSTKASLRFSTACLNTTKKGLGEVQRAEGPNTGFNPGKVSMWPLGVGNPFYQTDQLQVRVYWKRRGGPEQSVTQDNYINLPGLLFSCKYRVTVQLVRSGGKTVSESTTFMTPPCSSLRAKTRKHIRCPEDGVLAKPENLSASFTIRGGNITGRFAWRLSMPRPHERITGLQVTWVETGANAGSTGANHSRGGILCFKDLPDAHTVIGSSAGLNQHQRQQKQPREKY</sequence>
<feature type="compositionally biased region" description="Polar residues" evidence="1">
    <location>
        <begin position="519"/>
        <end position="528"/>
    </location>
</feature>
<dbReference type="GO" id="GO:0030414">
    <property type="term" value="F:peptidase inhibitor activity"/>
    <property type="evidence" value="ECO:0007669"/>
    <property type="project" value="InterPro"/>
</dbReference>
<dbReference type="EMBL" id="JAFBMS010000675">
    <property type="protein sequence ID" value="KAG9330269.1"/>
    <property type="molecule type" value="Genomic_DNA"/>
</dbReference>
<dbReference type="PANTHER" id="PTHR14131">
    <property type="entry name" value="ANOSMIN"/>
    <property type="match status" value="1"/>
</dbReference>
<dbReference type="Pfam" id="PF00095">
    <property type="entry name" value="WAP"/>
    <property type="match status" value="1"/>
</dbReference>
<evidence type="ECO:0008006" key="6">
    <source>
        <dbReference type="Google" id="ProtNLM"/>
    </source>
</evidence>
<dbReference type="SUPFAM" id="SSF49265">
    <property type="entry name" value="Fibronectin type III"/>
    <property type="match status" value="1"/>
</dbReference>
<dbReference type="InterPro" id="IPR042447">
    <property type="entry name" value="Anosmin-1"/>
</dbReference>
<reference evidence="4" key="1">
    <citation type="thesis" date="2021" institute="BYU ScholarsArchive" country="Provo, UT, USA">
        <title>Applications of and Algorithms for Genome Assembly and Genomic Analyses with an Emphasis on Marine Teleosts.</title>
        <authorList>
            <person name="Pickett B.D."/>
        </authorList>
    </citation>
    <scope>NUCLEOTIDE SEQUENCE</scope>
    <source>
        <strain evidence="4">HI-2016</strain>
    </source>
</reference>
<dbReference type="PROSITE" id="PS50853">
    <property type="entry name" value="FN3"/>
    <property type="match status" value="2"/>
</dbReference>
<dbReference type="GO" id="GO:0009986">
    <property type="term" value="C:cell surface"/>
    <property type="evidence" value="ECO:0007669"/>
    <property type="project" value="TreeGrafter"/>
</dbReference>
<dbReference type="CDD" id="cd00199">
    <property type="entry name" value="WAP"/>
    <property type="match status" value="1"/>
</dbReference>
<organism evidence="4 5">
    <name type="scientific">Albula glossodonta</name>
    <name type="common">roundjaw bonefish</name>
    <dbReference type="NCBI Taxonomy" id="121402"/>
    <lineage>
        <taxon>Eukaryota</taxon>
        <taxon>Metazoa</taxon>
        <taxon>Chordata</taxon>
        <taxon>Craniata</taxon>
        <taxon>Vertebrata</taxon>
        <taxon>Euteleostomi</taxon>
        <taxon>Actinopterygii</taxon>
        <taxon>Neopterygii</taxon>
        <taxon>Teleostei</taxon>
        <taxon>Albuliformes</taxon>
        <taxon>Albulidae</taxon>
        <taxon>Albula</taxon>
    </lineage>
</organism>
<dbReference type="OrthoDB" id="9985779at2759"/>
<keyword evidence="5" id="KW-1185">Reference proteome</keyword>
<feature type="domain" description="Fibronectin type-III" evidence="2">
    <location>
        <begin position="219"/>
        <end position="324"/>
    </location>
</feature>
<comment type="caution">
    <text evidence="4">The sequence shown here is derived from an EMBL/GenBank/DDBJ whole genome shotgun (WGS) entry which is preliminary data.</text>
</comment>
<protein>
    <recommendedName>
        <fullName evidence="6">Anosmin-1</fullName>
    </recommendedName>
</protein>
<dbReference type="InterPro" id="IPR036645">
    <property type="entry name" value="Elafin-like_sf"/>
</dbReference>
<dbReference type="SUPFAM" id="SSF57256">
    <property type="entry name" value="Elafin-like"/>
    <property type="match status" value="1"/>
</dbReference>
<dbReference type="Pfam" id="PF00041">
    <property type="entry name" value="fn3"/>
    <property type="match status" value="1"/>
</dbReference>
<dbReference type="PANTHER" id="PTHR14131:SF5">
    <property type="entry name" value="ANOSMIN-1"/>
    <property type="match status" value="1"/>
</dbReference>
<feature type="region of interest" description="Disordered" evidence="1">
    <location>
        <begin position="519"/>
        <end position="538"/>
    </location>
</feature>
<dbReference type="FunFam" id="4.10.75.10:FF:000001">
    <property type="entry name" value="Anosmin 1"/>
    <property type="match status" value="1"/>
</dbReference>